<keyword evidence="1" id="KW-0472">Membrane</keyword>
<accession>A0A9Q3UHZ9</accession>
<protein>
    <submittedName>
        <fullName evidence="2">Uncharacterized protein</fullName>
    </submittedName>
</protein>
<keyword evidence="1" id="KW-1133">Transmembrane helix</keyword>
<gene>
    <name evidence="2" type="ORF">IB292_21070</name>
</gene>
<dbReference type="RefSeq" id="WP_228085862.1">
    <property type="nucleotide sequence ID" value="NZ_JACVHL010000027.1"/>
</dbReference>
<dbReference type="Proteomes" id="UP000726777">
    <property type="component" value="Unassembled WGS sequence"/>
</dbReference>
<reference evidence="2" key="1">
    <citation type="submission" date="2020-09" db="EMBL/GenBank/DDBJ databases">
        <title>Genome sequence of Vibrio parahaemolyticus isolates.</title>
        <authorList>
            <person name="Hammerl J.A."/>
            <person name="Strauch E."/>
        </authorList>
    </citation>
    <scope>NUCLEOTIDE SEQUENCE</scope>
    <source>
        <strain evidence="2">17-VB00146</strain>
    </source>
</reference>
<feature type="transmembrane region" description="Helical" evidence="1">
    <location>
        <begin position="21"/>
        <end position="44"/>
    </location>
</feature>
<name>A0A9Q3UHZ9_VIBPH</name>
<evidence type="ECO:0000313" key="3">
    <source>
        <dbReference type="Proteomes" id="UP000726777"/>
    </source>
</evidence>
<evidence type="ECO:0000313" key="2">
    <source>
        <dbReference type="EMBL" id="MCC3807514.1"/>
    </source>
</evidence>
<dbReference type="AlphaFoldDB" id="A0A9Q3UHZ9"/>
<proteinExistence type="predicted"/>
<keyword evidence="1" id="KW-0812">Transmembrane</keyword>
<feature type="transmembrane region" description="Helical" evidence="1">
    <location>
        <begin position="64"/>
        <end position="86"/>
    </location>
</feature>
<sequence length="107" mass="12036">MKPLHVSMLSTLNALLSLGKVIATFFILFSTTFSFLLFSTFYSATPESLQAMDIMEGKKLIVNIGEFSFHLATWATTLVTGTRLLYGFQKQKRRCSNLKATALFEKN</sequence>
<evidence type="ECO:0000256" key="1">
    <source>
        <dbReference type="SAM" id="Phobius"/>
    </source>
</evidence>
<comment type="caution">
    <text evidence="2">The sequence shown here is derived from an EMBL/GenBank/DDBJ whole genome shotgun (WGS) entry which is preliminary data.</text>
</comment>
<dbReference type="EMBL" id="JACVHL010000027">
    <property type="protein sequence ID" value="MCC3807514.1"/>
    <property type="molecule type" value="Genomic_DNA"/>
</dbReference>
<organism evidence="2 3">
    <name type="scientific">Vibrio parahaemolyticus</name>
    <dbReference type="NCBI Taxonomy" id="670"/>
    <lineage>
        <taxon>Bacteria</taxon>
        <taxon>Pseudomonadati</taxon>
        <taxon>Pseudomonadota</taxon>
        <taxon>Gammaproteobacteria</taxon>
        <taxon>Vibrionales</taxon>
        <taxon>Vibrionaceae</taxon>
        <taxon>Vibrio</taxon>
    </lineage>
</organism>